<reference evidence="4 5" key="1">
    <citation type="journal article" date="2015" name="BMC Genomics">
        <title>Genome mining reveals unlocked bioactive potential of marine Gram-negative bacteria.</title>
        <authorList>
            <person name="Machado H."/>
            <person name="Sonnenschein E.C."/>
            <person name="Melchiorsen J."/>
            <person name="Gram L."/>
        </authorList>
    </citation>
    <scope>NUCLEOTIDE SEQUENCE [LARGE SCALE GENOMIC DNA]</scope>
    <source>
        <strain evidence="4 5">S2757</strain>
    </source>
</reference>
<accession>A0A0F4NLD3</accession>
<feature type="chain" id="PRO_5002473299" description="DUF1254 domain-containing protein" evidence="1">
    <location>
        <begin position="27"/>
        <end position="453"/>
    </location>
</feature>
<keyword evidence="5" id="KW-1185">Reference proteome</keyword>
<dbReference type="InterPro" id="IPR010679">
    <property type="entry name" value="DUF1254"/>
</dbReference>
<sequence length="453" mass="50755">MKSSIMKFIATSAMLLTIMISVSAKSADDLSKVAEEAYIFAYPMLYNYQTLYTQTQDSTFPGFIGGFNRYRHYARPATPADTDIVTPNNDTTYSWAWLDLRREPIVFETPQLDKDRYNVFQWVDLYTYIFASPGARLNGMKPGKYLFVGPHWQGNIPAGFDEVFRAESDFIGTLTRTSIGDADDIPKVRTIQQGYRFTPLSEYTATKPPAPVAQVAFPAWHESLAKTPAFITYVNFLLDHIKPHSDDAKAMKLFAAIGIGAGKPFNPSALDKDTAAKIQAGIDAALAKLTTRTASNEDNIGLFGPREYLKDDYESRAVGAMIGLYGQNESEAVYFSYQKDSQGKPLDGNKIYQLKFEQAPPVSLFWSLTMYNLPQRLLVDNSIDRYSIGDRTKGLITNNDGSITITLSSKNPGKDKNWLPTPKGPFFMVMRMYGPEESILNKTWPRPVPTLVK</sequence>
<evidence type="ECO:0000313" key="4">
    <source>
        <dbReference type="EMBL" id="KJY83990.1"/>
    </source>
</evidence>
<dbReference type="Gene3D" id="2.60.120.600">
    <property type="entry name" value="Domain of unknown function DUF1214, C-terminal domain"/>
    <property type="match status" value="1"/>
</dbReference>
<feature type="domain" description="DUF1254" evidence="3">
    <location>
        <begin position="67"/>
        <end position="199"/>
    </location>
</feature>
<dbReference type="Pfam" id="PF06742">
    <property type="entry name" value="DUF1214"/>
    <property type="match status" value="1"/>
</dbReference>
<keyword evidence="1" id="KW-0732">Signal</keyword>
<dbReference type="InterPro" id="IPR037050">
    <property type="entry name" value="DUF1254_sf"/>
</dbReference>
<dbReference type="EMBL" id="JXXV01000012">
    <property type="protein sequence ID" value="KJY83990.1"/>
    <property type="molecule type" value="Genomic_DNA"/>
</dbReference>
<protein>
    <recommendedName>
        <fullName evidence="6">DUF1254 domain-containing protein</fullName>
    </recommendedName>
</protein>
<dbReference type="PATRIC" id="fig|579748.3.peg.1356"/>
<evidence type="ECO:0000259" key="3">
    <source>
        <dbReference type="Pfam" id="PF06863"/>
    </source>
</evidence>
<dbReference type="Proteomes" id="UP000033673">
    <property type="component" value="Unassembled WGS sequence"/>
</dbReference>
<organism evidence="4 5">
    <name type="scientific">Vibrio galatheae</name>
    <dbReference type="NCBI Taxonomy" id="579748"/>
    <lineage>
        <taxon>Bacteria</taxon>
        <taxon>Pseudomonadati</taxon>
        <taxon>Pseudomonadota</taxon>
        <taxon>Gammaproteobacteria</taxon>
        <taxon>Vibrionales</taxon>
        <taxon>Vibrionaceae</taxon>
        <taxon>Vibrio</taxon>
    </lineage>
</organism>
<feature type="domain" description="DUF1214" evidence="2">
    <location>
        <begin position="331"/>
        <end position="437"/>
    </location>
</feature>
<dbReference type="RefSeq" id="WP_052706162.1">
    <property type="nucleotide sequence ID" value="NZ_JXXV01000012.1"/>
</dbReference>
<dbReference type="Pfam" id="PF06863">
    <property type="entry name" value="DUF1254"/>
    <property type="match status" value="1"/>
</dbReference>
<dbReference type="STRING" id="579748.TW81_06610"/>
<dbReference type="SUPFAM" id="SSF160935">
    <property type="entry name" value="VPA0735-like"/>
    <property type="match status" value="1"/>
</dbReference>
<dbReference type="PANTHER" id="PTHR36509">
    <property type="entry name" value="BLL3101 PROTEIN"/>
    <property type="match status" value="1"/>
</dbReference>
<comment type="caution">
    <text evidence="4">The sequence shown here is derived from an EMBL/GenBank/DDBJ whole genome shotgun (WGS) entry which is preliminary data.</text>
</comment>
<gene>
    <name evidence="4" type="ORF">TW81_06610</name>
</gene>
<dbReference type="Gene3D" id="2.60.40.1610">
    <property type="entry name" value="Domain of unknown function DUF1254"/>
    <property type="match status" value="1"/>
</dbReference>
<dbReference type="InterPro" id="IPR037049">
    <property type="entry name" value="DUF1214_C_sf"/>
</dbReference>
<evidence type="ECO:0000256" key="1">
    <source>
        <dbReference type="SAM" id="SignalP"/>
    </source>
</evidence>
<dbReference type="InterPro" id="IPR010621">
    <property type="entry name" value="DUF1214"/>
</dbReference>
<name>A0A0F4NLD3_9VIBR</name>
<dbReference type="PANTHER" id="PTHR36509:SF2">
    <property type="entry name" value="BLL3101 PROTEIN"/>
    <property type="match status" value="1"/>
</dbReference>
<dbReference type="AlphaFoldDB" id="A0A0F4NLD3"/>
<feature type="signal peptide" evidence="1">
    <location>
        <begin position="1"/>
        <end position="26"/>
    </location>
</feature>
<evidence type="ECO:0008006" key="6">
    <source>
        <dbReference type="Google" id="ProtNLM"/>
    </source>
</evidence>
<evidence type="ECO:0000313" key="5">
    <source>
        <dbReference type="Proteomes" id="UP000033673"/>
    </source>
</evidence>
<proteinExistence type="predicted"/>
<evidence type="ECO:0000259" key="2">
    <source>
        <dbReference type="Pfam" id="PF06742"/>
    </source>
</evidence>
<dbReference type="OrthoDB" id="547269at2"/>